<dbReference type="GO" id="GO:0005886">
    <property type="term" value="C:plasma membrane"/>
    <property type="evidence" value="ECO:0007669"/>
    <property type="project" value="TreeGrafter"/>
</dbReference>
<evidence type="ECO:0000313" key="8">
    <source>
        <dbReference type="Proteomes" id="UP000518911"/>
    </source>
</evidence>
<comment type="subcellular location">
    <subcellularLocation>
        <location evidence="1">Membrane</location>
        <topology evidence="1">Multi-pass membrane protein</topology>
    </subcellularLocation>
</comment>
<dbReference type="Gene3D" id="1.20.1070.10">
    <property type="entry name" value="Rhodopsin 7-helix transmembrane proteins"/>
    <property type="match status" value="1"/>
</dbReference>
<evidence type="ECO:0000259" key="6">
    <source>
        <dbReference type="PROSITE" id="PS50261"/>
    </source>
</evidence>
<feature type="domain" description="G-protein coupled receptors family 2 profile 2" evidence="6">
    <location>
        <begin position="1"/>
        <end position="102"/>
    </location>
</feature>
<sequence length="102" mass="11407">MLNMVFLTDSWLSLFNQPGLCITVAVLLLCFLLAAFMWMCLEPVHFYLALVKVFNVYVPKGTLKCHTAGWGIPAIVITVVLIIKKDFYGNGSHPESNPFSNL</sequence>
<evidence type="ECO:0000256" key="1">
    <source>
        <dbReference type="ARBA" id="ARBA00004141"/>
    </source>
</evidence>
<feature type="transmembrane region" description="Helical" evidence="5">
    <location>
        <begin position="20"/>
        <end position="41"/>
    </location>
</feature>
<dbReference type="GO" id="GO:0007189">
    <property type="term" value="P:adenylate cyclase-activating G protein-coupled receptor signaling pathway"/>
    <property type="evidence" value="ECO:0007669"/>
    <property type="project" value="TreeGrafter"/>
</dbReference>
<dbReference type="Pfam" id="PF00002">
    <property type="entry name" value="7tm_2"/>
    <property type="match status" value="1"/>
</dbReference>
<dbReference type="EMBL" id="VZUJ01106363">
    <property type="protein sequence ID" value="NXV80596.1"/>
    <property type="molecule type" value="Genomic_DNA"/>
</dbReference>
<dbReference type="Proteomes" id="UP000518911">
    <property type="component" value="Unassembled WGS sequence"/>
</dbReference>
<accession>A0A7L3WV96</accession>
<proteinExistence type="predicted"/>
<dbReference type="InterPro" id="IPR000832">
    <property type="entry name" value="GPCR_2_secretin-like"/>
</dbReference>
<evidence type="ECO:0000256" key="4">
    <source>
        <dbReference type="ARBA" id="ARBA00023136"/>
    </source>
</evidence>
<evidence type="ECO:0000256" key="5">
    <source>
        <dbReference type="SAM" id="Phobius"/>
    </source>
</evidence>
<dbReference type="PROSITE" id="PS50261">
    <property type="entry name" value="G_PROTEIN_RECEP_F2_4"/>
    <property type="match status" value="1"/>
</dbReference>
<evidence type="ECO:0000256" key="3">
    <source>
        <dbReference type="ARBA" id="ARBA00022989"/>
    </source>
</evidence>
<dbReference type="AlphaFoldDB" id="A0A7L3WV96"/>
<keyword evidence="8" id="KW-1185">Reference proteome</keyword>
<gene>
    <name evidence="7" type="primary">Adgrg4</name>
    <name evidence="7" type="ORF">ATLROG_R08071</name>
</gene>
<keyword evidence="3 5" id="KW-1133">Transmembrane helix</keyword>
<keyword evidence="2 5" id="KW-0812">Transmembrane</keyword>
<organism evidence="7 8">
    <name type="scientific">Atlantisia rogersi</name>
    <name type="common">Inaccessible Island rail</name>
    <dbReference type="NCBI Taxonomy" id="2478892"/>
    <lineage>
        <taxon>Eukaryota</taxon>
        <taxon>Metazoa</taxon>
        <taxon>Chordata</taxon>
        <taxon>Craniata</taxon>
        <taxon>Vertebrata</taxon>
        <taxon>Euteleostomi</taxon>
        <taxon>Archelosauria</taxon>
        <taxon>Archosauria</taxon>
        <taxon>Dinosauria</taxon>
        <taxon>Saurischia</taxon>
        <taxon>Theropoda</taxon>
        <taxon>Coelurosauria</taxon>
        <taxon>Aves</taxon>
        <taxon>Neognathae</taxon>
        <taxon>Neoaves</taxon>
        <taxon>Gruiformes</taxon>
        <taxon>Rallidae</taxon>
        <taxon>Atlantisia</taxon>
    </lineage>
</organism>
<protein>
    <submittedName>
        <fullName evidence="7">AGRG4 protein</fullName>
    </submittedName>
</protein>
<feature type="non-terminal residue" evidence="7">
    <location>
        <position position="1"/>
    </location>
</feature>
<evidence type="ECO:0000256" key="2">
    <source>
        <dbReference type="ARBA" id="ARBA00022692"/>
    </source>
</evidence>
<dbReference type="GO" id="GO:0004930">
    <property type="term" value="F:G protein-coupled receptor activity"/>
    <property type="evidence" value="ECO:0007669"/>
    <property type="project" value="InterPro"/>
</dbReference>
<dbReference type="PANTHER" id="PTHR12011">
    <property type="entry name" value="ADHESION G-PROTEIN COUPLED RECEPTOR"/>
    <property type="match status" value="1"/>
</dbReference>
<feature type="transmembrane region" description="Helical" evidence="5">
    <location>
        <begin position="61"/>
        <end position="83"/>
    </location>
</feature>
<dbReference type="OrthoDB" id="10037534at2759"/>
<name>A0A7L3WV96_9GRUI</name>
<dbReference type="GO" id="GO:0007166">
    <property type="term" value="P:cell surface receptor signaling pathway"/>
    <property type="evidence" value="ECO:0007669"/>
    <property type="project" value="InterPro"/>
</dbReference>
<evidence type="ECO:0000313" key="7">
    <source>
        <dbReference type="EMBL" id="NXV80596.1"/>
    </source>
</evidence>
<feature type="non-terminal residue" evidence="7">
    <location>
        <position position="102"/>
    </location>
</feature>
<reference evidence="7 8" key="1">
    <citation type="submission" date="2019-09" db="EMBL/GenBank/DDBJ databases">
        <title>Bird 10,000 Genomes (B10K) Project - Family phase.</title>
        <authorList>
            <person name="Zhang G."/>
        </authorList>
    </citation>
    <scope>NUCLEOTIDE SEQUENCE [LARGE SCALE GENOMIC DNA]</scope>
    <source>
        <strain evidence="7">OUT-0055</strain>
        <tissue evidence="7">Blood</tissue>
    </source>
</reference>
<comment type="caution">
    <text evidence="7">The sequence shown here is derived from an EMBL/GenBank/DDBJ whole genome shotgun (WGS) entry which is preliminary data.</text>
</comment>
<dbReference type="InterPro" id="IPR017981">
    <property type="entry name" value="GPCR_2-like_7TM"/>
</dbReference>
<keyword evidence="4 5" id="KW-0472">Membrane</keyword>
<dbReference type="PANTHER" id="PTHR12011:SF277">
    <property type="entry name" value="ADHESION G-PROTEIN COUPLED RECEPTOR G4"/>
    <property type="match status" value="1"/>
</dbReference>